<accession>A0A6G1FR46</accession>
<reference evidence="3" key="3">
    <citation type="submission" date="2025-04" db="UniProtKB">
        <authorList>
            <consortium name="RefSeq"/>
        </authorList>
    </citation>
    <scope>IDENTIFICATION</scope>
    <source>
        <strain evidence="3">CBS 781.70</strain>
    </source>
</reference>
<evidence type="ECO:0000313" key="2">
    <source>
        <dbReference type="Proteomes" id="UP000504638"/>
    </source>
</evidence>
<keyword evidence="2" id="KW-1185">Reference proteome</keyword>
<reference evidence="1 3" key="1">
    <citation type="submission" date="2020-01" db="EMBL/GenBank/DDBJ databases">
        <authorList>
            <consortium name="DOE Joint Genome Institute"/>
            <person name="Haridas S."/>
            <person name="Albert R."/>
            <person name="Binder M."/>
            <person name="Bloem J."/>
            <person name="Labutti K."/>
            <person name="Salamov A."/>
            <person name="Andreopoulos B."/>
            <person name="Baker S.E."/>
            <person name="Barry K."/>
            <person name="Bills G."/>
            <person name="Bluhm B.H."/>
            <person name="Cannon C."/>
            <person name="Castanera R."/>
            <person name="Culley D.E."/>
            <person name="Daum C."/>
            <person name="Ezra D."/>
            <person name="Gonzalez J.B."/>
            <person name="Henrissat B."/>
            <person name="Kuo A."/>
            <person name="Liang C."/>
            <person name="Lipzen A."/>
            <person name="Lutzoni F."/>
            <person name="Magnuson J."/>
            <person name="Mondo S."/>
            <person name="Nolan M."/>
            <person name="Ohm R."/>
            <person name="Pangilinan J."/>
            <person name="Park H.-J."/>
            <person name="Ramirez L."/>
            <person name="Alfaro M."/>
            <person name="Sun H."/>
            <person name="Tritt A."/>
            <person name="Yoshinaga Y."/>
            <person name="Zwiers L.-H."/>
            <person name="Turgeon B.G."/>
            <person name="Goodwin S.B."/>
            <person name="Spatafora J.W."/>
            <person name="Crous P.W."/>
            <person name="Grigoriev I.V."/>
        </authorList>
    </citation>
    <scope>NUCLEOTIDE SEQUENCE</scope>
    <source>
        <strain evidence="1 3">CBS 781.70</strain>
    </source>
</reference>
<reference evidence="3" key="2">
    <citation type="submission" date="2020-04" db="EMBL/GenBank/DDBJ databases">
        <authorList>
            <consortium name="NCBI Genome Project"/>
        </authorList>
    </citation>
    <scope>NUCLEOTIDE SEQUENCE</scope>
    <source>
        <strain evidence="3">CBS 781.70</strain>
    </source>
</reference>
<proteinExistence type="predicted"/>
<dbReference type="Proteomes" id="UP000504638">
    <property type="component" value="Unplaced"/>
</dbReference>
<protein>
    <recommendedName>
        <fullName evidence="4">Fungal N-terminal domain-containing protein</fullName>
    </recommendedName>
</protein>
<dbReference type="EMBL" id="ML975187">
    <property type="protein sequence ID" value="KAF1808264.1"/>
    <property type="molecule type" value="Genomic_DNA"/>
</dbReference>
<gene>
    <name evidence="1 3" type="ORF">P152DRAFT_405828</name>
</gene>
<organism evidence="1">
    <name type="scientific">Eremomyces bilateralis CBS 781.70</name>
    <dbReference type="NCBI Taxonomy" id="1392243"/>
    <lineage>
        <taxon>Eukaryota</taxon>
        <taxon>Fungi</taxon>
        <taxon>Dikarya</taxon>
        <taxon>Ascomycota</taxon>
        <taxon>Pezizomycotina</taxon>
        <taxon>Dothideomycetes</taxon>
        <taxon>Dothideomycetes incertae sedis</taxon>
        <taxon>Eremomycetales</taxon>
        <taxon>Eremomycetaceae</taxon>
        <taxon>Eremomyces</taxon>
    </lineage>
</organism>
<evidence type="ECO:0000313" key="1">
    <source>
        <dbReference type="EMBL" id="KAF1808264.1"/>
    </source>
</evidence>
<sequence>MDPLSITASIIAILQLTSKVIEYLGDVKDAPKERARLVTEASHINGLLLDLASHLAEGHLKELWYNTIKSLAAPNGALDQYKADLEKFQRKVVASGAGKVMHSLVWKFNKAEVDGMLSRMERLKSLILIALGMDHQ</sequence>
<dbReference type="OrthoDB" id="195446at2759"/>
<dbReference type="RefSeq" id="XP_033529895.1">
    <property type="nucleotide sequence ID" value="XM_033676837.1"/>
</dbReference>
<evidence type="ECO:0000313" key="3">
    <source>
        <dbReference type="RefSeq" id="XP_033529895.1"/>
    </source>
</evidence>
<name>A0A6G1FR46_9PEZI</name>
<dbReference type="AlphaFoldDB" id="A0A6G1FR46"/>
<evidence type="ECO:0008006" key="4">
    <source>
        <dbReference type="Google" id="ProtNLM"/>
    </source>
</evidence>
<dbReference type="GeneID" id="54417407"/>